<gene>
    <name evidence="7" type="ORF">NADFUDRAFT_76551</name>
</gene>
<evidence type="ECO:0000256" key="2">
    <source>
        <dbReference type="ARBA" id="ARBA00008320"/>
    </source>
</evidence>
<keyword evidence="4 6" id="KW-0819">tRNA processing</keyword>
<dbReference type="OrthoDB" id="10254665at2759"/>
<dbReference type="Proteomes" id="UP000095009">
    <property type="component" value="Unassembled WGS sequence"/>
</dbReference>
<dbReference type="InterPro" id="IPR017423">
    <property type="entry name" value="TRM6"/>
</dbReference>
<evidence type="ECO:0000313" key="8">
    <source>
        <dbReference type="Proteomes" id="UP000095009"/>
    </source>
</evidence>
<sequence>MKDVAQVSVDNDCKIDRNIDEVIGITKHRKPQEHPYDEFDHSIIRPNTYCMIRLPSKTLRFGRLIPDQSINLGKFGSFQVDDILGHPFGYTYEIIDQTNKLRIVNELAYQEHETFSTINRDIYFEQSDELTGANDKGCYDSNQSQTMTMEQIETLKKMPNTDSGRDIIDSMIKGHVNFKNKTLYSQEKYLERKQMKFLRQFTPLPVTTSDLIEYYAQDKVDSRKKLMDISVETLGLLLSLGDIKPGGKYLVVDDMGGLIVGSLMERMAGEGTIVVLHENEQANLDILKYLNFSEGLVDRMVKTVPYYAFLHPEEQETIVDIPRDELLKWKSGKRGQYYRKRTHFLTFQYARKLSENQEFDALIIASSLYIPSLVDHLIISINSSRPITVYSNNLEYLTETSQFLQKNSSTLAPTISEIRCRPYQSIPGRIHPLMSMRDGGGFLLTAFKVNPC</sequence>
<dbReference type="Pfam" id="PF04189">
    <property type="entry name" value="Gcd10p"/>
    <property type="match status" value="1"/>
</dbReference>
<evidence type="ECO:0000313" key="7">
    <source>
        <dbReference type="EMBL" id="ODQ68217.1"/>
    </source>
</evidence>
<evidence type="ECO:0000256" key="3">
    <source>
        <dbReference type="ARBA" id="ARBA00021704"/>
    </source>
</evidence>
<organism evidence="7 8">
    <name type="scientific">Nadsonia fulvescens var. elongata DSM 6958</name>
    <dbReference type="NCBI Taxonomy" id="857566"/>
    <lineage>
        <taxon>Eukaryota</taxon>
        <taxon>Fungi</taxon>
        <taxon>Dikarya</taxon>
        <taxon>Ascomycota</taxon>
        <taxon>Saccharomycotina</taxon>
        <taxon>Dipodascomycetes</taxon>
        <taxon>Dipodascales</taxon>
        <taxon>Dipodascales incertae sedis</taxon>
        <taxon>Nadsonia</taxon>
    </lineage>
</organism>
<name>A0A1E3PTR6_9ASCO</name>
<dbReference type="EMBL" id="KV454406">
    <property type="protein sequence ID" value="ODQ68217.1"/>
    <property type="molecule type" value="Genomic_DNA"/>
</dbReference>
<reference evidence="7 8" key="1">
    <citation type="journal article" date="2016" name="Proc. Natl. Acad. Sci. U.S.A.">
        <title>Comparative genomics of biotechnologically important yeasts.</title>
        <authorList>
            <person name="Riley R."/>
            <person name="Haridas S."/>
            <person name="Wolfe K.H."/>
            <person name="Lopes M.R."/>
            <person name="Hittinger C.T."/>
            <person name="Goeker M."/>
            <person name="Salamov A.A."/>
            <person name="Wisecaver J.H."/>
            <person name="Long T.M."/>
            <person name="Calvey C.H."/>
            <person name="Aerts A.L."/>
            <person name="Barry K.W."/>
            <person name="Choi C."/>
            <person name="Clum A."/>
            <person name="Coughlan A.Y."/>
            <person name="Deshpande S."/>
            <person name="Douglass A.P."/>
            <person name="Hanson S.J."/>
            <person name="Klenk H.-P."/>
            <person name="LaButti K.M."/>
            <person name="Lapidus A."/>
            <person name="Lindquist E.A."/>
            <person name="Lipzen A.M."/>
            <person name="Meier-Kolthoff J.P."/>
            <person name="Ohm R.A."/>
            <person name="Otillar R.P."/>
            <person name="Pangilinan J.L."/>
            <person name="Peng Y."/>
            <person name="Rokas A."/>
            <person name="Rosa C.A."/>
            <person name="Scheuner C."/>
            <person name="Sibirny A.A."/>
            <person name="Slot J.C."/>
            <person name="Stielow J.B."/>
            <person name="Sun H."/>
            <person name="Kurtzman C.P."/>
            <person name="Blackwell M."/>
            <person name="Grigoriev I.V."/>
            <person name="Jeffries T.W."/>
        </authorList>
    </citation>
    <scope>NUCLEOTIDE SEQUENCE [LARGE SCALE GENOMIC DNA]</scope>
    <source>
        <strain evidence="7 8">DSM 6958</strain>
    </source>
</reference>
<dbReference type="GO" id="GO:0031515">
    <property type="term" value="C:tRNA (m1A) methyltransferase complex"/>
    <property type="evidence" value="ECO:0007669"/>
    <property type="project" value="UniProtKB-UniRule"/>
</dbReference>
<comment type="subcellular location">
    <subcellularLocation>
        <location evidence="1 6">Nucleus</location>
    </subcellularLocation>
</comment>
<dbReference type="PANTHER" id="PTHR12945:SF0">
    <property type="entry name" value="TRNA (ADENINE(58)-N(1))-METHYLTRANSFERASE NON-CATALYTIC SUBUNIT TRM6"/>
    <property type="match status" value="1"/>
</dbReference>
<comment type="similarity">
    <text evidence="2 6">Belongs to the TRM6/GCD10 family.</text>
</comment>
<keyword evidence="5 6" id="KW-0539">Nucleus</keyword>
<dbReference type="PANTHER" id="PTHR12945">
    <property type="entry name" value="TRANSLATION INITIATION FACTOR EIF3-RELATED"/>
    <property type="match status" value="1"/>
</dbReference>
<proteinExistence type="inferred from homology"/>
<evidence type="ECO:0000256" key="5">
    <source>
        <dbReference type="ARBA" id="ARBA00023242"/>
    </source>
</evidence>
<evidence type="ECO:0000256" key="1">
    <source>
        <dbReference type="ARBA" id="ARBA00004123"/>
    </source>
</evidence>
<dbReference type="PIRSF" id="PIRSF038170">
    <property type="entry name" value="tRNA_m1A_mtfrase"/>
    <property type="match status" value="1"/>
</dbReference>
<comment type="subunit">
    <text evidence="6">Heterotetramer.</text>
</comment>
<protein>
    <recommendedName>
        <fullName evidence="3 6">tRNA (adenine(58)-N(1))-methyltransferase non-catalytic subunit TRM6</fullName>
    </recommendedName>
</protein>
<dbReference type="STRING" id="857566.A0A1E3PTR6"/>
<comment type="function">
    <text evidence="6">Substrate-binding subunit of tRNA (adenine-N1-)-methyltransferase, which catalyzes the formation of N1-methyladenine at position 58 (m1A58) in initiator methionyl-tRNA.</text>
</comment>
<dbReference type="GO" id="GO:0030488">
    <property type="term" value="P:tRNA methylation"/>
    <property type="evidence" value="ECO:0007669"/>
    <property type="project" value="InterPro"/>
</dbReference>
<keyword evidence="8" id="KW-1185">Reference proteome</keyword>
<dbReference type="GO" id="GO:0005634">
    <property type="term" value="C:nucleus"/>
    <property type="evidence" value="ECO:0007669"/>
    <property type="project" value="UniProtKB-SubCell"/>
</dbReference>
<dbReference type="AlphaFoldDB" id="A0A1E3PTR6"/>
<evidence type="ECO:0000256" key="4">
    <source>
        <dbReference type="ARBA" id="ARBA00022694"/>
    </source>
</evidence>
<accession>A0A1E3PTR6</accession>
<evidence type="ECO:0000256" key="6">
    <source>
        <dbReference type="PIRNR" id="PIRNR038170"/>
    </source>
</evidence>